<accession>A0ABD0KBP0</accession>
<gene>
    <name evidence="1" type="ORF">BaRGS_00024391</name>
</gene>
<keyword evidence="2" id="KW-1185">Reference proteome</keyword>
<organism evidence="1 2">
    <name type="scientific">Batillaria attramentaria</name>
    <dbReference type="NCBI Taxonomy" id="370345"/>
    <lineage>
        <taxon>Eukaryota</taxon>
        <taxon>Metazoa</taxon>
        <taxon>Spiralia</taxon>
        <taxon>Lophotrochozoa</taxon>
        <taxon>Mollusca</taxon>
        <taxon>Gastropoda</taxon>
        <taxon>Caenogastropoda</taxon>
        <taxon>Sorbeoconcha</taxon>
        <taxon>Cerithioidea</taxon>
        <taxon>Batillariidae</taxon>
        <taxon>Batillaria</taxon>
    </lineage>
</organism>
<sequence length="99" mass="11123">MQHLLHHMMRNSVMQRGITAPTSAHCTRTRVTLAVASFKRARKCPVVSINLGPAAIHFLRDSLCPLCLLLGRSVVYKQHFLLLSVKRKDGTTTELNQTE</sequence>
<proteinExistence type="predicted"/>
<protein>
    <submittedName>
        <fullName evidence="1">Uncharacterized protein</fullName>
    </submittedName>
</protein>
<dbReference type="Proteomes" id="UP001519460">
    <property type="component" value="Unassembled WGS sequence"/>
</dbReference>
<reference evidence="1 2" key="1">
    <citation type="journal article" date="2023" name="Sci. Data">
        <title>Genome assembly of the Korean intertidal mud-creeper Batillaria attramentaria.</title>
        <authorList>
            <person name="Patra A.K."/>
            <person name="Ho P.T."/>
            <person name="Jun S."/>
            <person name="Lee S.J."/>
            <person name="Kim Y."/>
            <person name="Won Y.J."/>
        </authorList>
    </citation>
    <scope>NUCLEOTIDE SEQUENCE [LARGE SCALE GENOMIC DNA]</scope>
    <source>
        <strain evidence="1">Wonlab-2016</strain>
    </source>
</reference>
<evidence type="ECO:0000313" key="2">
    <source>
        <dbReference type="Proteomes" id="UP001519460"/>
    </source>
</evidence>
<evidence type="ECO:0000313" key="1">
    <source>
        <dbReference type="EMBL" id="KAK7484386.1"/>
    </source>
</evidence>
<dbReference type="EMBL" id="JACVVK020000211">
    <property type="protein sequence ID" value="KAK7484386.1"/>
    <property type="molecule type" value="Genomic_DNA"/>
</dbReference>
<name>A0ABD0KBP0_9CAEN</name>
<dbReference type="AlphaFoldDB" id="A0ABD0KBP0"/>
<comment type="caution">
    <text evidence="1">The sequence shown here is derived from an EMBL/GenBank/DDBJ whole genome shotgun (WGS) entry which is preliminary data.</text>
</comment>